<feature type="non-terminal residue" evidence="1">
    <location>
        <position position="1"/>
    </location>
</feature>
<protein>
    <submittedName>
        <fullName evidence="1">Uncharacterized protein</fullName>
    </submittedName>
</protein>
<feature type="non-terminal residue" evidence="1">
    <location>
        <position position="67"/>
    </location>
</feature>
<dbReference type="AlphaFoldDB" id="A0A091XIQ1"/>
<evidence type="ECO:0000313" key="2">
    <source>
        <dbReference type="Proteomes" id="UP000053605"/>
    </source>
</evidence>
<proteinExistence type="predicted"/>
<evidence type="ECO:0000313" key="1">
    <source>
        <dbReference type="EMBL" id="KFR13051.1"/>
    </source>
</evidence>
<dbReference type="EMBL" id="KK735188">
    <property type="protein sequence ID" value="KFR13051.1"/>
    <property type="molecule type" value="Genomic_DNA"/>
</dbReference>
<gene>
    <name evidence="1" type="ORF">N306_05635</name>
</gene>
<dbReference type="PhylomeDB" id="A0A091XIQ1"/>
<reference evidence="1 2" key="1">
    <citation type="submission" date="2014-04" db="EMBL/GenBank/DDBJ databases">
        <title>Genome evolution of avian class.</title>
        <authorList>
            <person name="Zhang G."/>
            <person name="Li C."/>
        </authorList>
    </citation>
    <scope>NUCLEOTIDE SEQUENCE [LARGE SCALE GENOMIC DNA]</scope>
    <source>
        <strain evidence="1">BGI_N306</strain>
    </source>
</reference>
<name>A0A091XIQ1_OPIHO</name>
<accession>A0A091XIQ1</accession>
<keyword evidence="2" id="KW-1185">Reference proteome</keyword>
<sequence>KQCSFFFLCFNSTSEMTTFVIVLMKYLPISFILLKTPGINPVQLKRFIYKTFCKNKSSENLTYLNTP</sequence>
<organism evidence="1 2">
    <name type="scientific">Opisthocomus hoazin</name>
    <name type="common">Hoatzin</name>
    <name type="synonym">Phasianus hoazin</name>
    <dbReference type="NCBI Taxonomy" id="30419"/>
    <lineage>
        <taxon>Eukaryota</taxon>
        <taxon>Metazoa</taxon>
        <taxon>Chordata</taxon>
        <taxon>Craniata</taxon>
        <taxon>Vertebrata</taxon>
        <taxon>Euteleostomi</taxon>
        <taxon>Archelosauria</taxon>
        <taxon>Archosauria</taxon>
        <taxon>Dinosauria</taxon>
        <taxon>Saurischia</taxon>
        <taxon>Theropoda</taxon>
        <taxon>Coelurosauria</taxon>
        <taxon>Aves</taxon>
        <taxon>Neognathae</taxon>
        <taxon>Neoaves</taxon>
        <taxon>Opisthocomiformes</taxon>
        <taxon>Opisthocomidae</taxon>
        <taxon>Opisthocomus</taxon>
    </lineage>
</organism>
<dbReference type="Proteomes" id="UP000053605">
    <property type="component" value="Unassembled WGS sequence"/>
</dbReference>